<keyword evidence="2 4" id="KW-0479">Metal-binding</keyword>
<dbReference type="InterPro" id="IPR015170">
    <property type="entry name" value="DUF1924_SHP"/>
</dbReference>
<keyword evidence="3 4" id="KW-0408">Iron</keyword>
<keyword evidence="1 4" id="KW-0349">Heme</keyword>
<proteinExistence type="predicted"/>
<feature type="chain" id="PRO_5047283169" evidence="5">
    <location>
        <begin position="43"/>
        <end position="153"/>
    </location>
</feature>
<feature type="domain" description="Cytochrome c" evidence="6">
    <location>
        <begin position="62"/>
        <end position="152"/>
    </location>
</feature>
<evidence type="ECO:0000313" key="8">
    <source>
        <dbReference type="Proteomes" id="UP001057498"/>
    </source>
</evidence>
<evidence type="ECO:0000259" key="6">
    <source>
        <dbReference type="PROSITE" id="PS51007"/>
    </source>
</evidence>
<dbReference type="SUPFAM" id="SSF46626">
    <property type="entry name" value="Cytochrome c"/>
    <property type="match status" value="1"/>
</dbReference>
<gene>
    <name evidence="7" type="primary">shp</name>
    <name evidence="7" type="ORF">CATMQ487_43420</name>
</gene>
<sequence>MSFLLNRARRARRATVPTLRATLLATGLALCASVSLSVSAWAADTSPAAQQARFSAEAKAPADAERGRVFFTSRQGGEWSCASCHGNPPTAQGKHANTGKLIKPLAPAFNPMAFTDSARVDKWFRRNCNDVLKRECSPGEKADVLAWLNSLKP</sequence>
<name>A0ABM7YRZ8_9BURK</name>
<dbReference type="EMBL" id="AP025730">
    <property type="protein sequence ID" value="BDI07372.1"/>
    <property type="molecule type" value="Genomic_DNA"/>
</dbReference>
<feature type="signal peptide" evidence="5">
    <location>
        <begin position="1"/>
        <end position="42"/>
    </location>
</feature>
<evidence type="ECO:0000313" key="7">
    <source>
        <dbReference type="EMBL" id="BDI07372.1"/>
    </source>
</evidence>
<evidence type="ECO:0000256" key="5">
    <source>
        <dbReference type="SAM" id="SignalP"/>
    </source>
</evidence>
<evidence type="ECO:0000256" key="1">
    <source>
        <dbReference type="ARBA" id="ARBA00022617"/>
    </source>
</evidence>
<keyword evidence="5" id="KW-0732">Signal</keyword>
<evidence type="ECO:0000256" key="2">
    <source>
        <dbReference type="ARBA" id="ARBA00022723"/>
    </source>
</evidence>
<organism evidence="7 8">
    <name type="scientific">Sphaerotilus microaerophilus</name>
    <dbReference type="NCBI Taxonomy" id="2914710"/>
    <lineage>
        <taxon>Bacteria</taxon>
        <taxon>Pseudomonadati</taxon>
        <taxon>Pseudomonadota</taxon>
        <taxon>Betaproteobacteria</taxon>
        <taxon>Burkholderiales</taxon>
        <taxon>Sphaerotilaceae</taxon>
        <taxon>Sphaerotilus</taxon>
    </lineage>
</organism>
<dbReference type="RefSeq" id="WP_251970569.1">
    <property type="nucleotide sequence ID" value="NZ_AP025730.1"/>
</dbReference>
<dbReference type="InterPro" id="IPR009056">
    <property type="entry name" value="Cyt_c-like_dom"/>
</dbReference>
<reference evidence="7" key="1">
    <citation type="submission" date="2022-04" db="EMBL/GenBank/DDBJ databases">
        <title>Whole genome sequence of Sphaerotilus sp. FB-5.</title>
        <authorList>
            <person name="Takeda M."/>
            <person name="Narihara S."/>
            <person name="Akimoto M."/>
            <person name="Akimoto R."/>
            <person name="Nishiyashiki S."/>
            <person name="Murakami T."/>
        </authorList>
    </citation>
    <scope>NUCLEOTIDE SEQUENCE</scope>
    <source>
        <strain evidence="7">FB-5</strain>
    </source>
</reference>
<dbReference type="PROSITE" id="PS51007">
    <property type="entry name" value="CYTC"/>
    <property type="match status" value="1"/>
</dbReference>
<dbReference type="Gene3D" id="1.10.760.10">
    <property type="entry name" value="Cytochrome c-like domain"/>
    <property type="match status" value="1"/>
</dbReference>
<evidence type="ECO:0000256" key="4">
    <source>
        <dbReference type="PROSITE-ProRule" id="PRU00433"/>
    </source>
</evidence>
<evidence type="ECO:0000256" key="3">
    <source>
        <dbReference type="ARBA" id="ARBA00023004"/>
    </source>
</evidence>
<keyword evidence="8" id="KW-1185">Reference proteome</keyword>
<dbReference type="Pfam" id="PF09086">
    <property type="entry name" value="DUF1924"/>
    <property type="match status" value="1"/>
</dbReference>
<protein>
    <submittedName>
        <fullName evidence="7">Cytochrome c-type protein SHP</fullName>
    </submittedName>
</protein>
<dbReference type="InterPro" id="IPR036909">
    <property type="entry name" value="Cyt_c-like_dom_sf"/>
</dbReference>
<dbReference type="Proteomes" id="UP001057498">
    <property type="component" value="Chromosome"/>
</dbReference>
<accession>A0ABM7YRZ8</accession>